<organism evidence="1 2">
    <name type="scientific">Iningainema tapete BLCC-T55</name>
    <dbReference type="NCBI Taxonomy" id="2748662"/>
    <lineage>
        <taxon>Bacteria</taxon>
        <taxon>Bacillati</taxon>
        <taxon>Cyanobacteriota</taxon>
        <taxon>Cyanophyceae</taxon>
        <taxon>Nostocales</taxon>
        <taxon>Scytonemataceae</taxon>
        <taxon>Iningainema tapete</taxon>
    </lineage>
</organism>
<keyword evidence="2" id="KW-1185">Reference proteome</keyword>
<reference evidence="1" key="1">
    <citation type="submission" date="2020-09" db="EMBL/GenBank/DDBJ databases">
        <title>Iningainema tapete sp. nov. (Scytonemataceae, Cyanobacteria) from greenhouses in central Florida (USA) produces two types of nodularin with biosynthetic potential for microcystin-LR and anabaenopeptins.</title>
        <authorList>
            <person name="Berthold D.E."/>
            <person name="Lefler F.W."/>
            <person name="Huang I.-S."/>
            <person name="Abdulla H."/>
            <person name="Zimba P.V."/>
            <person name="Laughinghouse H.D. IV."/>
        </authorList>
    </citation>
    <scope>NUCLEOTIDE SEQUENCE</scope>
    <source>
        <strain evidence="1">BLCCT55</strain>
    </source>
</reference>
<dbReference type="SUPFAM" id="SSF52540">
    <property type="entry name" value="P-loop containing nucleoside triphosphate hydrolases"/>
    <property type="match status" value="1"/>
</dbReference>
<dbReference type="InterPro" id="IPR027417">
    <property type="entry name" value="P-loop_NTPase"/>
</dbReference>
<evidence type="ECO:0008006" key="3">
    <source>
        <dbReference type="Google" id="ProtNLM"/>
    </source>
</evidence>
<gene>
    <name evidence="1" type="ORF">ICL16_44275</name>
</gene>
<proteinExistence type="predicted"/>
<protein>
    <recommendedName>
        <fullName evidence="3">Double-GTPase 2 domain-containing protein</fullName>
    </recommendedName>
</protein>
<evidence type="ECO:0000313" key="1">
    <source>
        <dbReference type="EMBL" id="MBD2778882.1"/>
    </source>
</evidence>
<accession>A0A8J6XZQ9</accession>
<dbReference type="Gene3D" id="3.40.50.300">
    <property type="entry name" value="P-loop containing nucleotide triphosphate hydrolases"/>
    <property type="match status" value="1"/>
</dbReference>
<evidence type="ECO:0000313" key="2">
    <source>
        <dbReference type="Proteomes" id="UP000629098"/>
    </source>
</evidence>
<comment type="caution">
    <text evidence="1">The sequence shown here is derived from an EMBL/GenBank/DDBJ whole genome shotgun (WGS) entry which is preliminary data.</text>
</comment>
<dbReference type="AlphaFoldDB" id="A0A8J6XZQ9"/>
<name>A0A8J6XZQ9_9CYAN</name>
<sequence>MHELNIMMFGPRYVGKTSLLTAMYYEYEQKIAKTRIQLKPDLDTAHDLGKKLAQLKSLREKNKDEEGGIESTEAKAGAKSIRSFIFDVGQKGTKPSLRLHFWDYPGGYVMDKDKDEDGRNAVKKCLTESVGVVIAIDTPALMETKGRWHAHKNRRLDITVWFKEVYQDIKTPRLVILAPIKCESYLQNNKSATELLQRIKAEYAVLLDLFSSEALLQKVAVVVTPVQTVGTVYFSSIDVIEGNPIFRFKKLHPDAEYCPKDNEQPLKYLLRFLLKLHIQRQWGALNFMRDWFGLDHYLKEAVRDFAKDCKTTDGFEVIQGKELLNIQ</sequence>
<dbReference type="RefSeq" id="WP_190839069.1">
    <property type="nucleotide sequence ID" value="NZ_CAWPPI010000134.1"/>
</dbReference>
<dbReference type="EMBL" id="JACXAE010000134">
    <property type="protein sequence ID" value="MBD2778882.1"/>
    <property type="molecule type" value="Genomic_DNA"/>
</dbReference>
<dbReference type="Proteomes" id="UP000629098">
    <property type="component" value="Unassembled WGS sequence"/>
</dbReference>